<dbReference type="GeneID" id="94840773"/>
<name>A0A1J4JZ74_9EUKA</name>
<keyword evidence="2" id="KW-1185">Reference proteome</keyword>
<protein>
    <recommendedName>
        <fullName evidence="3">DUF4201 domain-containing protein</fullName>
    </recommendedName>
</protein>
<reference evidence="1" key="1">
    <citation type="submission" date="2016-10" db="EMBL/GenBank/DDBJ databases">
        <authorList>
            <person name="Benchimol M."/>
            <person name="Almeida L.G."/>
            <person name="Vasconcelos A.T."/>
            <person name="Perreira-Neves A."/>
            <person name="Rosa I.A."/>
            <person name="Tasca T."/>
            <person name="Bogo M.R."/>
            <person name="de Souza W."/>
        </authorList>
    </citation>
    <scope>NUCLEOTIDE SEQUENCE [LARGE SCALE GENOMIC DNA]</scope>
    <source>
        <strain evidence="1">K</strain>
    </source>
</reference>
<dbReference type="RefSeq" id="XP_068357411.1">
    <property type="nucleotide sequence ID" value="XM_068506069.1"/>
</dbReference>
<dbReference type="Proteomes" id="UP000179807">
    <property type="component" value="Unassembled WGS sequence"/>
</dbReference>
<evidence type="ECO:0008006" key="3">
    <source>
        <dbReference type="Google" id="ProtNLM"/>
    </source>
</evidence>
<accession>A0A1J4JZ74</accession>
<dbReference type="AlphaFoldDB" id="A0A1J4JZ74"/>
<dbReference type="EMBL" id="MLAK01000799">
    <property type="protein sequence ID" value="OHT04275.1"/>
    <property type="molecule type" value="Genomic_DNA"/>
</dbReference>
<organism evidence="1 2">
    <name type="scientific">Tritrichomonas foetus</name>
    <dbReference type="NCBI Taxonomy" id="1144522"/>
    <lineage>
        <taxon>Eukaryota</taxon>
        <taxon>Metamonada</taxon>
        <taxon>Parabasalia</taxon>
        <taxon>Tritrichomonadida</taxon>
        <taxon>Tritrichomonadidae</taxon>
        <taxon>Tritrichomonas</taxon>
    </lineage>
</organism>
<evidence type="ECO:0000313" key="2">
    <source>
        <dbReference type="Proteomes" id="UP000179807"/>
    </source>
</evidence>
<sequence>MRVPKSDTTHLEKITTGAHLAESITSTTRKIREDEVQQWIDENDPSPIEILKRIAEVSLPHHNALMKIANELEEIASTPVPPQISEEYNRRSMRCKLADVLLETRDIECSINDKQEREKVLRARLEYMTRQRDEMKQRYLDYDRIVQNEKFNKYYDLKRGVDIEKQAKDFERDTEINKKVQIEFSQLWGESRLLRDEISKISEKLEQNRIFHEKFAHERAQKKLNLEKEYQDMIIKPEGE</sequence>
<dbReference type="VEuPathDB" id="TrichDB:TRFO_28261"/>
<evidence type="ECO:0000313" key="1">
    <source>
        <dbReference type="EMBL" id="OHT04275.1"/>
    </source>
</evidence>
<comment type="caution">
    <text evidence="1">The sequence shown here is derived from an EMBL/GenBank/DDBJ whole genome shotgun (WGS) entry which is preliminary data.</text>
</comment>
<proteinExistence type="predicted"/>
<gene>
    <name evidence="1" type="ORF">TRFO_28261</name>
</gene>